<protein>
    <submittedName>
        <fullName evidence="1">Uncharacterized protein</fullName>
    </submittedName>
</protein>
<sequence length="211" mass="23770">MHKSGAPHSWKCSSVEDLSDLTCMNIDLAYFVSGLQCTWLVCRTRTSSNDVDNFFTLRMDPLEEGRSTWRVCPNRYLRGHRIMLCGLCPWSPTVALHVLLNSGVEAALICLDSLRFPRCARAPHVASASFDFCSFFAAAVKFLLNTQHSASAAVKFLLQFQLRFLLLLCTEQLFQIVAALAAAQLLWFLPVLRRKLLMPTTLFYSLFSPAL</sequence>
<name>A0ACC0A1Q4_CATRO</name>
<comment type="caution">
    <text evidence="1">The sequence shown here is derived from an EMBL/GenBank/DDBJ whole genome shotgun (WGS) entry which is preliminary data.</text>
</comment>
<dbReference type="Proteomes" id="UP001060085">
    <property type="component" value="Linkage Group LG07"/>
</dbReference>
<accession>A0ACC0A1Q4</accession>
<evidence type="ECO:0000313" key="2">
    <source>
        <dbReference type="Proteomes" id="UP001060085"/>
    </source>
</evidence>
<keyword evidence="2" id="KW-1185">Reference proteome</keyword>
<evidence type="ECO:0000313" key="1">
    <source>
        <dbReference type="EMBL" id="KAI5654003.1"/>
    </source>
</evidence>
<proteinExistence type="predicted"/>
<organism evidence="1 2">
    <name type="scientific">Catharanthus roseus</name>
    <name type="common">Madagascar periwinkle</name>
    <name type="synonym">Vinca rosea</name>
    <dbReference type="NCBI Taxonomy" id="4058"/>
    <lineage>
        <taxon>Eukaryota</taxon>
        <taxon>Viridiplantae</taxon>
        <taxon>Streptophyta</taxon>
        <taxon>Embryophyta</taxon>
        <taxon>Tracheophyta</taxon>
        <taxon>Spermatophyta</taxon>
        <taxon>Magnoliopsida</taxon>
        <taxon>eudicotyledons</taxon>
        <taxon>Gunneridae</taxon>
        <taxon>Pentapetalae</taxon>
        <taxon>asterids</taxon>
        <taxon>lamiids</taxon>
        <taxon>Gentianales</taxon>
        <taxon>Apocynaceae</taxon>
        <taxon>Rauvolfioideae</taxon>
        <taxon>Vinceae</taxon>
        <taxon>Catharanthinae</taxon>
        <taxon>Catharanthus</taxon>
    </lineage>
</organism>
<gene>
    <name evidence="1" type="ORF">M9H77_31190</name>
</gene>
<dbReference type="EMBL" id="CM044707">
    <property type="protein sequence ID" value="KAI5654003.1"/>
    <property type="molecule type" value="Genomic_DNA"/>
</dbReference>
<reference evidence="2" key="1">
    <citation type="journal article" date="2023" name="Nat. Plants">
        <title>Single-cell RNA sequencing provides a high-resolution roadmap for understanding the multicellular compartmentation of specialized metabolism.</title>
        <authorList>
            <person name="Sun S."/>
            <person name="Shen X."/>
            <person name="Li Y."/>
            <person name="Li Y."/>
            <person name="Wang S."/>
            <person name="Li R."/>
            <person name="Zhang H."/>
            <person name="Shen G."/>
            <person name="Guo B."/>
            <person name="Wei J."/>
            <person name="Xu J."/>
            <person name="St-Pierre B."/>
            <person name="Chen S."/>
            <person name="Sun C."/>
        </authorList>
    </citation>
    <scope>NUCLEOTIDE SEQUENCE [LARGE SCALE GENOMIC DNA]</scope>
</reference>